<feature type="domain" description="Core-binding (CB)" evidence="11">
    <location>
        <begin position="5"/>
        <end position="98"/>
    </location>
</feature>
<keyword evidence="15" id="KW-1185">Reference proteome</keyword>
<feature type="domain" description="Tyr recombinase" evidence="10">
    <location>
        <begin position="123"/>
        <end position="312"/>
    </location>
</feature>
<organism evidence="12 14">
    <name type="scientific">Flagellimonas pelagia</name>
    <dbReference type="NCBI Taxonomy" id="2306998"/>
    <lineage>
        <taxon>Bacteria</taxon>
        <taxon>Pseudomonadati</taxon>
        <taxon>Bacteroidota</taxon>
        <taxon>Flavobacteriia</taxon>
        <taxon>Flavobacteriales</taxon>
        <taxon>Flavobacteriaceae</taxon>
        <taxon>Flagellimonas</taxon>
    </lineage>
</organism>
<dbReference type="PROSITE" id="PS51900">
    <property type="entry name" value="CB"/>
    <property type="match status" value="1"/>
</dbReference>
<reference evidence="12 14" key="1">
    <citation type="submission" date="2018-08" db="EMBL/GenBank/DDBJ databases">
        <title>Proposal of Muricauda 72 sp.nov. and Muricauda NH166 sp.nov., isolated from seawater.</title>
        <authorList>
            <person name="Cheng H."/>
            <person name="Wu Y.-H."/>
            <person name="Guo L.-L."/>
            <person name="Xu X.-W."/>
        </authorList>
    </citation>
    <scope>NUCLEOTIDE SEQUENCE [LARGE SCALE GENOMIC DNA]</scope>
    <source>
        <strain evidence="12 14">72</strain>
    </source>
</reference>
<dbReference type="InterPro" id="IPR044068">
    <property type="entry name" value="CB"/>
</dbReference>
<evidence type="ECO:0000256" key="4">
    <source>
        <dbReference type="ARBA" id="ARBA00022829"/>
    </source>
</evidence>
<dbReference type="InterPro" id="IPR050090">
    <property type="entry name" value="Tyrosine_recombinase_XerCD"/>
</dbReference>
<dbReference type="GO" id="GO:0007059">
    <property type="term" value="P:chromosome segregation"/>
    <property type="evidence" value="ECO:0007669"/>
    <property type="project" value="UniProtKB-KW"/>
</dbReference>
<accession>A0A3A1NH96</accession>
<keyword evidence="5" id="KW-0229">DNA integration</keyword>
<dbReference type="EMBL" id="VNWK01000033">
    <property type="protein sequence ID" value="TXJ92010.1"/>
    <property type="molecule type" value="Genomic_DNA"/>
</dbReference>
<dbReference type="Proteomes" id="UP000266691">
    <property type="component" value="Unassembled WGS sequence"/>
</dbReference>
<dbReference type="OrthoDB" id="107900at2"/>
<reference evidence="13 15" key="2">
    <citation type="submission" date="2019-07" db="EMBL/GenBank/DDBJ databases">
        <title>Draft genome of two Muricauda strains isolated from deep sea.</title>
        <authorList>
            <person name="Sun C."/>
        </authorList>
    </citation>
    <scope>NUCLEOTIDE SEQUENCE [LARGE SCALE GENOMIC DNA]</scope>
    <source>
        <strain evidence="13 15">72</strain>
    </source>
</reference>
<comment type="subcellular location">
    <subcellularLocation>
        <location evidence="1">Cytoplasm</location>
    </subcellularLocation>
</comment>
<dbReference type="EMBL" id="QXFI01000033">
    <property type="protein sequence ID" value="RIV42816.1"/>
    <property type="molecule type" value="Genomic_DNA"/>
</dbReference>
<dbReference type="PANTHER" id="PTHR30349">
    <property type="entry name" value="PHAGE INTEGRASE-RELATED"/>
    <property type="match status" value="1"/>
</dbReference>
<keyword evidence="2" id="KW-0963">Cytoplasm</keyword>
<sequence length="343" mass="39193">METTTDFAKHLTRFFNEYLVGERGASPHTIRSYGNTFTLVLDYMDKVGGTAADRLTLDHFKRETVLGFLDWLQQKRMCANSTRNQRLAALHSFFAYMQYEDVKRLGQWQSILSIKVKKQERRSTVNYLTVDGIKLLLERIPANTGTGRRNLALLALLYDSGARVNELIELTPSSLNLNRPCYVTLLGKGGKKRMVPLQNEQVNLLQSYLRENRLDDPANNRRPLFANNRGGKLTNSGVAYILNLYARDARSLRPDLIPEKISPHTLRHSKAMHLLQSGVNLVYIRDILGHVSIQTTEIYARADSRQKREALEAAYIAVIPAQGKIGSWERDSKLKEWLKNFTK</sequence>
<dbReference type="Gene3D" id="1.10.443.10">
    <property type="entry name" value="Intergrase catalytic core"/>
    <property type="match status" value="1"/>
</dbReference>
<evidence type="ECO:0000313" key="13">
    <source>
        <dbReference type="EMBL" id="TXJ92010.1"/>
    </source>
</evidence>
<dbReference type="RefSeq" id="WP_119648324.1">
    <property type="nucleotide sequence ID" value="NZ_QXFI01000033.1"/>
</dbReference>
<keyword evidence="7" id="KW-0233">DNA recombination</keyword>
<dbReference type="GO" id="GO:0051301">
    <property type="term" value="P:cell division"/>
    <property type="evidence" value="ECO:0007669"/>
    <property type="project" value="UniProtKB-KW"/>
</dbReference>
<evidence type="ECO:0000313" key="12">
    <source>
        <dbReference type="EMBL" id="RIV42816.1"/>
    </source>
</evidence>
<dbReference type="GO" id="GO:0003677">
    <property type="term" value="F:DNA binding"/>
    <property type="evidence" value="ECO:0007669"/>
    <property type="project" value="UniProtKB-UniRule"/>
</dbReference>
<keyword evidence="6 9" id="KW-0238">DNA-binding</keyword>
<dbReference type="InterPro" id="IPR004107">
    <property type="entry name" value="Integrase_SAM-like_N"/>
</dbReference>
<proteinExistence type="predicted"/>
<keyword evidence="8" id="KW-0131">Cell cycle</keyword>
<dbReference type="InterPro" id="IPR011010">
    <property type="entry name" value="DNA_brk_join_enz"/>
</dbReference>
<evidence type="ECO:0000259" key="10">
    <source>
        <dbReference type="PROSITE" id="PS51898"/>
    </source>
</evidence>
<comment type="caution">
    <text evidence="12">The sequence shown here is derived from an EMBL/GenBank/DDBJ whole genome shotgun (WGS) entry which is preliminary data.</text>
</comment>
<evidence type="ECO:0000256" key="7">
    <source>
        <dbReference type="ARBA" id="ARBA00023172"/>
    </source>
</evidence>
<dbReference type="InterPro" id="IPR013762">
    <property type="entry name" value="Integrase-like_cat_sf"/>
</dbReference>
<dbReference type="InterPro" id="IPR010998">
    <property type="entry name" value="Integrase_recombinase_N"/>
</dbReference>
<evidence type="ECO:0000256" key="3">
    <source>
        <dbReference type="ARBA" id="ARBA00022618"/>
    </source>
</evidence>
<evidence type="ECO:0000256" key="1">
    <source>
        <dbReference type="ARBA" id="ARBA00004496"/>
    </source>
</evidence>
<dbReference type="Gene3D" id="1.10.150.130">
    <property type="match status" value="1"/>
</dbReference>
<evidence type="ECO:0000256" key="6">
    <source>
        <dbReference type="ARBA" id="ARBA00023125"/>
    </source>
</evidence>
<evidence type="ECO:0000256" key="8">
    <source>
        <dbReference type="ARBA" id="ARBA00023306"/>
    </source>
</evidence>
<name>A0A3A1NH96_9FLAO</name>
<dbReference type="AlphaFoldDB" id="A0A3A1NH96"/>
<evidence type="ECO:0000313" key="15">
    <source>
        <dbReference type="Proteomes" id="UP000321621"/>
    </source>
</evidence>
<dbReference type="GO" id="GO:0015074">
    <property type="term" value="P:DNA integration"/>
    <property type="evidence" value="ECO:0007669"/>
    <property type="project" value="UniProtKB-KW"/>
</dbReference>
<dbReference type="GO" id="GO:0006310">
    <property type="term" value="P:DNA recombination"/>
    <property type="evidence" value="ECO:0007669"/>
    <property type="project" value="UniProtKB-KW"/>
</dbReference>
<dbReference type="PROSITE" id="PS51898">
    <property type="entry name" value="TYR_RECOMBINASE"/>
    <property type="match status" value="1"/>
</dbReference>
<gene>
    <name evidence="12" type="ORF">D2V05_14440</name>
    <name evidence="13" type="ORF">FQ017_14310</name>
</gene>
<dbReference type="Proteomes" id="UP000321621">
    <property type="component" value="Unassembled WGS sequence"/>
</dbReference>
<dbReference type="InterPro" id="IPR002104">
    <property type="entry name" value="Integrase_catalytic"/>
</dbReference>
<dbReference type="GO" id="GO:0005737">
    <property type="term" value="C:cytoplasm"/>
    <property type="evidence" value="ECO:0007669"/>
    <property type="project" value="UniProtKB-SubCell"/>
</dbReference>
<keyword evidence="3" id="KW-0132">Cell division</keyword>
<evidence type="ECO:0000256" key="5">
    <source>
        <dbReference type="ARBA" id="ARBA00022908"/>
    </source>
</evidence>
<dbReference type="Pfam" id="PF00589">
    <property type="entry name" value="Phage_integrase"/>
    <property type="match status" value="1"/>
</dbReference>
<dbReference type="SUPFAM" id="SSF56349">
    <property type="entry name" value="DNA breaking-rejoining enzymes"/>
    <property type="match status" value="1"/>
</dbReference>
<dbReference type="Pfam" id="PF02899">
    <property type="entry name" value="Phage_int_SAM_1"/>
    <property type="match status" value="1"/>
</dbReference>
<evidence type="ECO:0000256" key="2">
    <source>
        <dbReference type="ARBA" id="ARBA00022490"/>
    </source>
</evidence>
<protein>
    <submittedName>
        <fullName evidence="12 13">Integrase</fullName>
    </submittedName>
</protein>
<dbReference type="PANTHER" id="PTHR30349:SF77">
    <property type="entry name" value="TYROSINE RECOMBINASE XERC"/>
    <property type="match status" value="1"/>
</dbReference>
<evidence type="ECO:0000256" key="9">
    <source>
        <dbReference type="PROSITE-ProRule" id="PRU01248"/>
    </source>
</evidence>
<keyword evidence="4" id="KW-0159">Chromosome partition</keyword>
<evidence type="ECO:0000259" key="11">
    <source>
        <dbReference type="PROSITE" id="PS51900"/>
    </source>
</evidence>
<evidence type="ECO:0000313" key="14">
    <source>
        <dbReference type="Proteomes" id="UP000266691"/>
    </source>
</evidence>